<evidence type="ECO:0000256" key="3">
    <source>
        <dbReference type="ARBA" id="ARBA00023163"/>
    </source>
</evidence>
<evidence type="ECO:0000259" key="5">
    <source>
        <dbReference type="PROSITE" id="PS50977"/>
    </source>
</evidence>
<keyword evidence="1" id="KW-0805">Transcription regulation</keyword>
<keyword evidence="7" id="KW-1185">Reference proteome</keyword>
<dbReference type="InterPro" id="IPR050109">
    <property type="entry name" value="HTH-type_TetR-like_transc_reg"/>
</dbReference>
<dbReference type="Gene3D" id="1.10.10.60">
    <property type="entry name" value="Homeodomain-like"/>
    <property type="match status" value="2"/>
</dbReference>
<feature type="DNA-binding region" description="H-T-H motif" evidence="4">
    <location>
        <begin position="269"/>
        <end position="288"/>
    </location>
</feature>
<dbReference type="RefSeq" id="WP_137732755.1">
    <property type="nucleotide sequence ID" value="NZ_BJCL01000004.1"/>
</dbReference>
<feature type="DNA-binding region" description="H-T-H motif" evidence="4">
    <location>
        <begin position="41"/>
        <end position="60"/>
    </location>
</feature>
<dbReference type="SUPFAM" id="SSF48498">
    <property type="entry name" value="Tetracyclin repressor-like, C-terminal domain"/>
    <property type="match status" value="1"/>
</dbReference>
<dbReference type="InterPro" id="IPR036271">
    <property type="entry name" value="Tet_transcr_reg_TetR-rel_C_sf"/>
</dbReference>
<feature type="domain" description="HTH tetR-type" evidence="5">
    <location>
        <begin position="18"/>
        <end position="78"/>
    </location>
</feature>
<keyword evidence="2 4" id="KW-0238">DNA-binding</keyword>
<dbReference type="EMBL" id="BJCL01000004">
    <property type="protein sequence ID" value="GCL63003.1"/>
    <property type="molecule type" value="Genomic_DNA"/>
</dbReference>
<dbReference type="PANTHER" id="PTHR30055">
    <property type="entry name" value="HTH-TYPE TRANSCRIPTIONAL REGULATOR RUTR"/>
    <property type="match status" value="1"/>
</dbReference>
<dbReference type="GO" id="GO:0000976">
    <property type="term" value="F:transcription cis-regulatory region binding"/>
    <property type="evidence" value="ECO:0007669"/>
    <property type="project" value="TreeGrafter"/>
</dbReference>
<comment type="caution">
    <text evidence="6">The sequence shown here is derived from an EMBL/GenBank/DDBJ whole genome shotgun (WGS) entry which is preliminary data.</text>
</comment>
<proteinExistence type="predicted"/>
<dbReference type="SUPFAM" id="SSF46689">
    <property type="entry name" value="Homeodomain-like"/>
    <property type="match status" value="2"/>
</dbReference>
<dbReference type="PROSITE" id="PS50977">
    <property type="entry name" value="HTH_TETR_2"/>
    <property type="match status" value="2"/>
</dbReference>
<reference evidence="7" key="1">
    <citation type="submission" date="2019-03" db="EMBL/GenBank/DDBJ databases">
        <title>Aquabacterium pictum sp.nov., the first bacteriochlorophyll a-containing freshwater bacterium in the genus Aquabacterium of the class Betaproteobacteria.</title>
        <authorList>
            <person name="Hirose S."/>
            <person name="Tank M."/>
            <person name="Hara E."/>
            <person name="Tamaki H."/>
            <person name="Takaichi S."/>
            <person name="Haruta S."/>
            <person name="Hanada S."/>
        </authorList>
    </citation>
    <scope>NUCLEOTIDE SEQUENCE [LARGE SCALE GENOMIC DNA]</scope>
    <source>
        <strain evidence="7">W35</strain>
    </source>
</reference>
<organism evidence="6 7">
    <name type="scientific">Pseudaquabacterium pictum</name>
    <dbReference type="NCBI Taxonomy" id="2315236"/>
    <lineage>
        <taxon>Bacteria</taxon>
        <taxon>Pseudomonadati</taxon>
        <taxon>Pseudomonadota</taxon>
        <taxon>Betaproteobacteria</taxon>
        <taxon>Burkholderiales</taxon>
        <taxon>Sphaerotilaceae</taxon>
        <taxon>Pseudaquabacterium</taxon>
    </lineage>
</organism>
<dbReference type="PANTHER" id="PTHR30055:SF234">
    <property type="entry name" value="HTH-TYPE TRANSCRIPTIONAL REGULATOR BETI"/>
    <property type="match status" value="1"/>
</dbReference>
<evidence type="ECO:0000256" key="4">
    <source>
        <dbReference type="PROSITE-ProRule" id="PRU00335"/>
    </source>
</evidence>
<dbReference type="InterPro" id="IPR009057">
    <property type="entry name" value="Homeodomain-like_sf"/>
</dbReference>
<dbReference type="InterPro" id="IPR001647">
    <property type="entry name" value="HTH_TetR"/>
</dbReference>
<evidence type="ECO:0000313" key="7">
    <source>
        <dbReference type="Proteomes" id="UP000301751"/>
    </source>
</evidence>
<protein>
    <submittedName>
        <fullName evidence="6">TetR family transcriptional regulator</fullName>
    </submittedName>
</protein>
<dbReference type="AlphaFoldDB" id="A0A480ANM4"/>
<dbReference type="Pfam" id="PF00440">
    <property type="entry name" value="TetR_N"/>
    <property type="match status" value="2"/>
</dbReference>
<dbReference type="PRINTS" id="PR00455">
    <property type="entry name" value="HTHTETR"/>
</dbReference>
<sequence>MQPSVPGTTLPPPTARFQEKREVLLDAAARHFNAQGVKGATLGEIAAQVGLVTTSLTYYYRKKEDLATACFLRAIAAHEALARQAQAEAPAATAAARVLCFLQLHAQLLAGMDSGSQPALIGFADIRALPEAQAASVFAAYNGMFRRVRALLDGPETAALGRDDLNARAHLLLSAAHWLRAWVQRHAVDDYPRVAQRQGQLLLQGLAAAGVAWPDATSLAPLGLDAVAAAALHPAGASTGNHTADDHTADAFLRAATMLVNEQGYRGASVERISARLHVTKGSFYHHNETKHDLITACFDRSFAVVGQTLRAAAGAPGPAWQRACAATDALVRFQLGSQGPLLRTSATSALPDEPQRAHVRRQLQQLTGVIAGLLVDGLEDGSLRPHDPAIAAQLLSSAINAAAELQRWVPGISPATSTALYTRPALLGLLCSAG</sequence>
<evidence type="ECO:0000256" key="1">
    <source>
        <dbReference type="ARBA" id="ARBA00023015"/>
    </source>
</evidence>
<dbReference type="Proteomes" id="UP000301751">
    <property type="component" value="Unassembled WGS sequence"/>
</dbReference>
<name>A0A480ANM4_9BURK</name>
<evidence type="ECO:0000256" key="2">
    <source>
        <dbReference type="ARBA" id="ARBA00023125"/>
    </source>
</evidence>
<gene>
    <name evidence="6" type="ORF">AQPW35_20840</name>
</gene>
<feature type="domain" description="HTH tetR-type" evidence="5">
    <location>
        <begin position="246"/>
        <end position="306"/>
    </location>
</feature>
<dbReference type="Gene3D" id="1.10.357.10">
    <property type="entry name" value="Tetracycline Repressor, domain 2"/>
    <property type="match status" value="2"/>
</dbReference>
<keyword evidence="3" id="KW-0804">Transcription</keyword>
<evidence type="ECO:0000313" key="6">
    <source>
        <dbReference type="EMBL" id="GCL63003.1"/>
    </source>
</evidence>
<accession>A0A480ANM4</accession>
<dbReference type="GO" id="GO:0003700">
    <property type="term" value="F:DNA-binding transcription factor activity"/>
    <property type="evidence" value="ECO:0007669"/>
    <property type="project" value="TreeGrafter"/>
</dbReference>
<dbReference type="OrthoDB" id="9798857at2"/>